<evidence type="ECO:0000313" key="3">
    <source>
        <dbReference type="EMBL" id="KAB2817368.1"/>
    </source>
</evidence>
<dbReference type="Proteomes" id="UP000484164">
    <property type="component" value="Unassembled WGS sequence"/>
</dbReference>
<organism evidence="3 4">
    <name type="scientific">Phaeocystidibacter marisrubri</name>
    <dbReference type="NCBI Taxonomy" id="1577780"/>
    <lineage>
        <taxon>Bacteria</taxon>
        <taxon>Pseudomonadati</taxon>
        <taxon>Bacteroidota</taxon>
        <taxon>Flavobacteriia</taxon>
        <taxon>Flavobacteriales</taxon>
        <taxon>Phaeocystidibacteraceae</taxon>
        <taxon>Phaeocystidibacter</taxon>
    </lineage>
</organism>
<protein>
    <submittedName>
        <fullName evidence="3">MCE family protein</fullName>
    </submittedName>
</protein>
<feature type="transmembrane region" description="Helical" evidence="1">
    <location>
        <begin position="21"/>
        <end position="38"/>
    </location>
</feature>
<dbReference type="EMBL" id="WBVQ01000001">
    <property type="protein sequence ID" value="KAB2817368.1"/>
    <property type="molecule type" value="Genomic_DNA"/>
</dbReference>
<dbReference type="InterPro" id="IPR003399">
    <property type="entry name" value="Mce/MlaD"/>
</dbReference>
<dbReference type="PANTHER" id="PTHR33371:SF4">
    <property type="entry name" value="INTERMEMBRANE PHOSPHOLIPID TRANSPORT SYSTEM BINDING PROTEIN MLAD"/>
    <property type="match status" value="1"/>
</dbReference>
<feature type="domain" description="Mce/MlaD" evidence="2">
    <location>
        <begin position="56"/>
        <end position="124"/>
    </location>
</feature>
<reference evidence="3 4" key="1">
    <citation type="submission" date="2019-10" db="EMBL/GenBank/DDBJ databases">
        <title>Genome sequence of Phaeocystidibacter marisrubri JCM30614 (type strain).</title>
        <authorList>
            <person name="Bowman J.P."/>
        </authorList>
    </citation>
    <scope>NUCLEOTIDE SEQUENCE [LARGE SCALE GENOMIC DNA]</scope>
    <source>
        <strain evidence="3 4">JCM 30614</strain>
    </source>
</reference>
<keyword evidence="1" id="KW-1133">Transmembrane helix</keyword>
<accession>A0A6L3ZIG8</accession>
<keyword evidence="1" id="KW-0812">Transmembrane</keyword>
<dbReference type="PANTHER" id="PTHR33371">
    <property type="entry name" value="INTERMEMBRANE PHOSPHOLIPID TRANSPORT SYSTEM BINDING PROTEIN MLAD-RELATED"/>
    <property type="match status" value="1"/>
</dbReference>
<dbReference type="OrthoDB" id="9769132at2"/>
<proteinExistence type="predicted"/>
<evidence type="ECO:0000256" key="1">
    <source>
        <dbReference type="SAM" id="Phobius"/>
    </source>
</evidence>
<evidence type="ECO:0000259" key="2">
    <source>
        <dbReference type="Pfam" id="PF02470"/>
    </source>
</evidence>
<name>A0A6L3ZIG8_9FLAO</name>
<evidence type="ECO:0000313" key="4">
    <source>
        <dbReference type="Proteomes" id="UP000484164"/>
    </source>
</evidence>
<sequence length="360" mass="39516">MVVLLWCKPSICSTLKVNKKIKVGVLFVLSAVVLYWGVNFLKGSDVFTSHTVLYGVYDNTQGLNPGRPVTINGNNVGIVNSIDFTPDYSGTLLVTFQITTDYPIPNNAKATIVSDVLGNKTVELNINGLDYLGDAAVSGDTLPTFIQPGLTEAVNEQLAPLKAKTEKLLGSLDTALAVFQGFLTKETQSDFRNSFANLNESFENLRSITHEANVYLVSSRPKLQNITSNLDNLTSTLNANRGRLDTIFSNLASLSDTLAKARIAETMSQLAVASKQANEILLKVNNGEGTLGQLLNDPELYHNLTSATAALDRLLLDLRYNPNRYVEFSIFGSSPRYSQEEIDQLEEQRLKEREAATQEN</sequence>
<dbReference type="AlphaFoldDB" id="A0A6L3ZIG8"/>
<comment type="caution">
    <text evidence="3">The sequence shown here is derived from an EMBL/GenBank/DDBJ whole genome shotgun (WGS) entry which is preliminary data.</text>
</comment>
<dbReference type="InterPro" id="IPR052336">
    <property type="entry name" value="MlaD_Phospholipid_Transporter"/>
</dbReference>
<gene>
    <name evidence="3" type="ORF">F8C82_02950</name>
</gene>
<keyword evidence="4" id="KW-1185">Reference proteome</keyword>
<dbReference type="Pfam" id="PF02470">
    <property type="entry name" value="MlaD"/>
    <property type="match status" value="1"/>
</dbReference>
<keyword evidence="1" id="KW-0472">Membrane</keyword>